<feature type="transmembrane region" description="Helical" evidence="1">
    <location>
        <begin position="88"/>
        <end position="108"/>
    </location>
</feature>
<feature type="transmembrane region" description="Helical" evidence="1">
    <location>
        <begin position="120"/>
        <end position="141"/>
    </location>
</feature>
<evidence type="ECO:0000313" key="2">
    <source>
        <dbReference type="EMBL" id="QTE21560.1"/>
    </source>
</evidence>
<sequence>MDLTKAQLLQIDNYVYVSGIKYYDVRTEIVDHFANILEEKLDKTPDLDFKKEIQNIHRNFSDRGFSKLLKEKTSAVQKQFYKMFFKHLITFFKLPKIIISGALFYVLYLLMNRFQDKENFFAIISYLCFAVVMLLFFSLFINRKKKEIFLKTNMNNTFFLFVNFGSTYFVNTATFRTHESFLNPVHNIIHLTVFVLLILSFWSCYHVYKLNKKEVQKQYPKVIV</sequence>
<evidence type="ECO:0000256" key="1">
    <source>
        <dbReference type="SAM" id="Phobius"/>
    </source>
</evidence>
<dbReference type="EMBL" id="CP071869">
    <property type="protein sequence ID" value="QTE21560.1"/>
    <property type="molecule type" value="Genomic_DNA"/>
</dbReference>
<keyword evidence="1" id="KW-1133">Transmembrane helix</keyword>
<proteinExistence type="predicted"/>
<dbReference type="Proteomes" id="UP000663920">
    <property type="component" value="Chromosome"/>
</dbReference>
<dbReference type="KEGG" id="pcea:J3359_12095"/>
<reference evidence="2 3" key="1">
    <citation type="submission" date="2021-03" db="EMBL/GenBank/DDBJ databases">
        <title>Complete genome of Polaribacter_sp.SM13.</title>
        <authorList>
            <person name="Jeong S.W."/>
            <person name="Bae J.W."/>
        </authorList>
    </citation>
    <scope>NUCLEOTIDE SEQUENCE [LARGE SCALE GENOMIC DNA]</scope>
    <source>
        <strain evidence="2 3">SM13</strain>
    </source>
</reference>
<protein>
    <submittedName>
        <fullName evidence="2">Uncharacterized protein</fullName>
    </submittedName>
</protein>
<gene>
    <name evidence="2" type="ORF">J3359_12095</name>
</gene>
<feature type="transmembrane region" description="Helical" evidence="1">
    <location>
        <begin position="187"/>
        <end position="208"/>
    </location>
</feature>
<keyword evidence="3" id="KW-1185">Reference proteome</keyword>
<dbReference type="RefSeq" id="WP_208077115.1">
    <property type="nucleotide sequence ID" value="NZ_CP071869.1"/>
</dbReference>
<evidence type="ECO:0000313" key="3">
    <source>
        <dbReference type="Proteomes" id="UP000663920"/>
    </source>
</evidence>
<dbReference type="AlphaFoldDB" id="A0A975CN28"/>
<name>A0A975CN28_9FLAO</name>
<organism evidence="2 3">
    <name type="scientific">Polaribacter cellanae</name>
    <dbReference type="NCBI Taxonomy" id="2818493"/>
    <lineage>
        <taxon>Bacteria</taxon>
        <taxon>Pseudomonadati</taxon>
        <taxon>Bacteroidota</taxon>
        <taxon>Flavobacteriia</taxon>
        <taxon>Flavobacteriales</taxon>
        <taxon>Flavobacteriaceae</taxon>
    </lineage>
</organism>
<keyword evidence="1" id="KW-0812">Transmembrane</keyword>
<feature type="transmembrane region" description="Helical" evidence="1">
    <location>
        <begin position="153"/>
        <end position="175"/>
    </location>
</feature>
<accession>A0A975CN28</accession>
<keyword evidence="1" id="KW-0472">Membrane</keyword>